<comment type="caution">
    <text evidence="4">The sequence shown here is derived from an EMBL/GenBank/DDBJ whole genome shotgun (WGS) entry which is preliminary data.</text>
</comment>
<dbReference type="Pfam" id="PF15980">
    <property type="entry name" value="ComGF"/>
    <property type="match status" value="1"/>
</dbReference>
<proteinExistence type="predicted"/>
<keyword evidence="5" id="KW-1185">Reference proteome</keyword>
<keyword evidence="2" id="KW-0178">Competence</keyword>
<keyword evidence="3" id="KW-1133">Transmembrane helix</keyword>
<comment type="subcellular location">
    <subcellularLocation>
        <location evidence="1">Cell surface</location>
    </subcellularLocation>
</comment>
<evidence type="ECO:0000313" key="5">
    <source>
        <dbReference type="Proteomes" id="UP000521032"/>
    </source>
</evidence>
<evidence type="ECO:0008006" key="6">
    <source>
        <dbReference type="Google" id="ProtNLM"/>
    </source>
</evidence>
<dbReference type="Pfam" id="PF07963">
    <property type="entry name" value="N_methyl"/>
    <property type="match status" value="1"/>
</dbReference>
<sequence length="159" mass="18582">MKVINILSNLDMFVTKKGRGALNQLKKNDGFTLLEVLISLFLISVIITLFPIILQFFLKVKVPADNFDIDIFILDIYSEINVTEEYDVKKISDREIQIQNDKRKINYRYFDKRLIKSVNNDGFITLMYDVSKFDVEETKDVFRVNVGGKKTFEIAIKKQ</sequence>
<gene>
    <name evidence="4" type="ORF">JEOSCH030_01223</name>
</gene>
<evidence type="ECO:0000256" key="3">
    <source>
        <dbReference type="SAM" id="Phobius"/>
    </source>
</evidence>
<dbReference type="Proteomes" id="UP000521032">
    <property type="component" value="Unassembled WGS sequence"/>
</dbReference>
<feature type="transmembrane region" description="Helical" evidence="3">
    <location>
        <begin position="36"/>
        <end position="58"/>
    </location>
</feature>
<evidence type="ECO:0000256" key="2">
    <source>
        <dbReference type="ARBA" id="ARBA00023287"/>
    </source>
</evidence>
<dbReference type="RefSeq" id="WP_186087751.1">
    <property type="nucleotide sequence ID" value="NZ_BMDB01000001.1"/>
</dbReference>
<accession>A0A6V7RGV8</accession>
<evidence type="ECO:0000256" key="1">
    <source>
        <dbReference type="ARBA" id="ARBA00004241"/>
    </source>
</evidence>
<protein>
    <recommendedName>
        <fullName evidence="6">Prepilin-type N-terminal cleavage/methylation domain-containing protein</fullName>
    </recommendedName>
</protein>
<keyword evidence="3" id="KW-0472">Membrane</keyword>
<name>A0A6V7RGV8_9BACL</name>
<dbReference type="NCBIfam" id="TIGR02532">
    <property type="entry name" value="IV_pilin_GFxxxE"/>
    <property type="match status" value="1"/>
</dbReference>
<dbReference type="AlphaFoldDB" id="A0A6V7RGV8"/>
<organism evidence="4 5">
    <name type="scientific">Phocicoccus schoeneichii</name>
    <dbReference type="NCBI Taxonomy" id="1812261"/>
    <lineage>
        <taxon>Bacteria</taxon>
        <taxon>Bacillati</taxon>
        <taxon>Bacillota</taxon>
        <taxon>Bacilli</taxon>
        <taxon>Bacillales</taxon>
        <taxon>Salinicoccaceae</taxon>
        <taxon>Phocicoccus</taxon>
    </lineage>
</organism>
<dbReference type="GO" id="GO:0009986">
    <property type="term" value="C:cell surface"/>
    <property type="evidence" value="ECO:0007669"/>
    <property type="project" value="UniProtKB-SubCell"/>
</dbReference>
<dbReference type="EMBL" id="CAJEWE010000010">
    <property type="protein sequence ID" value="CAD2077102.1"/>
    <property type="molecule type" value="Genomic_DNA"/>
</dbReference>
<dbReference type="GO" id="GO:0030420">
    <property type="term" value="P:establishment of competence for transformation"/>
    <property type="evidence" value="ECO:0007669"/>
    <property type="project" value="UniProtKB-KW"/>
</dbReference>
<dbReference type="InterPro" id="IPR012902">
    <property type="entry name" value="N_methyl_site"/>
</dbReference>
<evidence type="ECO:0000313" key="4">
    <source>
        <dbReference type="EMBL" id="CAD2077102.1"/>
    </source>
</evidence>
<keyword evidence="3" id="KW-0812">Transmembrane</keyword>
<reference evidence="4 5" key="1">
    <citation type="submission" date="2020-07" db="EMBL/GenBank/DDBJ databases">
        <authorList>
            <person name="Criscuolo A."/>
        </authorList>
    </citation>
    <scope>NUCLEOTIDE SEQUENCE [LARGE SCALE GENOMIC DNA]</scope>
    <source>
        <strain evidence="5">CIP 111030</strain>
    </source>
</reference>
<dbReference type="InterPro" id="IPR016977">
    <property type="entry name" value="ComGF"/>
</dbReference>